<sequence length="510" mass="53897">MGIKLESLIVPLKLDDTGYNRGLKKAEKATNNFADRVSSKMNKVGKSLMKIGAGLTVGLTAPILALAGTVIKAGSEFQESLNKVNVIFGESSKKVTEWAENNALSFGLSKKQALEYTGTLGNLFTAQGLSAATAADMSVAYAGLIGDLASFNNLGTDEVYKKIQAATVGSFEPLRSVGIVINESVIAARALEMGLGNLGKELTQDERQLVIYAESMAQSTAAQGDAARTAGDLAGQQRTLTAQMSNLSDELGIILIPLASQAIEVFSGWITKFQELSPETKKTILIVAGLAAALGPVLLVVGMVVSAIGTLIPVVGAVIGFVGGLISTLSVLIPVIVGVGGTILAIVTSPIAILVGAIIGLIFLWKKFGDDITRVWKETYANIKTIIGQLKVIVVGWAVNIGEKVIGAFNRVVAAIKKAIAWVKNFINTLLDIIIPDILRPGSPTPFEIGLRGVRQEFIRVDHAIPDFPAPTIPGLSISAGERIPERQKDPIDYERLARAVAHELQLVIA</sequence>
<reference evidence="2" key="1">
    <citation type="journal article" date="2015" name="Nature">
        <title>Complex archaea that bridge the gap between prokaryotes and eukaryotes.</title>
        <authorList>
            <person name="Spang A."/>
            <person name="Saw J.H."/>
            <person name="Jorgensen S.L."/>
            <person name="Zaremba-Niedzwiedzka K."/>
            <person name="Martijn J."/>
            <person name="Lind A.E."/>
            <person name="van Eijk R."/>
            <person name="Schleper C."/>
            <person name="Guy L."/>
            <person name="Ettema T.J."/>
        </authorList>
    </citation>
    <scope>NUCLEOTIDE SEQUENCE</scope>
</reference>
<evidence type="ECO:0000313" key="2">
    <source>
        <dbReference type="EMBL" id="KKN52923.1"/>
    </source>
</evidence>
<feature type="transmembrane region" description="Helical" evidence="1">
    <location>
        <begin position="343"/>
        <end position="365"/>
    </location>
</feature>
<protein>
    <recommendedName>
        <fullName evidence="3">Phage tail tape measure protein domain-containing protein</fullName>
    </recommendedName>
</protein>
<name>A0A0F9UH55_9ZZZZ</name>
<organism evidence="2">
    <name type="scientific">marine sediment metagenome</name>
    <dbReference type="NCBI Taxonomy" id="412755"/>
    <lineage>
        <taxon>unclassified sequences</taxon>
        <taxon>metagenomes</taxon>
        <taxon>ecological metagenomes</taxon>
    </lineage>
</organism>
<dbReference type="EMBL" id="LAZR01000998">
    <property type="protein sequence ID" value="KKN52923.1"/>
    <property type="molecule type" value="Genomic_DNA"/>
</dbReference>
<keyword evidence="1" id="KW-0812">Transmembrane</keyword>
<evidence type="ECO:0000256" key="1">
    <source>
        <dbReference type="SAM" id="Phobius"/>
    </source>
</evidence>
<keyword evidence="1" id="KW-0472">Membrane</keyword>
<feature type="transmembrane region" description="Helical" evidence="1">
    <location>
        <begin position="312"/>
        <end position="337"/>
    </location>
</feature>
<comment type="caution">
    <text evidence="2">The sequence shown here is derived from an EMBL/GenBank/DDBJ whole genome shotgun (WGS) entry which is preliminary data.</text>
</comment>
<keyword evidence="1" id="KW-1133">Transmembrane helix</keyword>
<evidence type="ECO:0008006" key="3">
    <source>
        <dbReference type="Google" id="ProtNLM"/>
    </source>
</evidence>
<accession>A0A0F9UH55</accession>
<gene>
    <name evidence="2" type="ORF">LCGC14_0607850</name>
</gene>
<feature type="transmembrane region" description="Helical" evidence="1">
    <location>
        <begin position="283"/>
        <end position="305"/>
    </location>
</feature>
<dbReference type="AlphaFoldDB" id="A0A0F9UH55"/>
<proteinExistence type="predicted"/>